<dbReference type="InterPro" id="IPR000847">
    <property type="entry name" value="LysR_HTH_N"/>
</dbReference>
<evidence type="ECO:0000256" key="3">
    <source>
        <dbReference type="ARBA" id="ARBA00023125"/>
    </source>
</evidence>
<proteinExistence type="inferred from homology"/>
<dbReference type="Gene3D" id="1.10.10.10">
    <property type="entry name" value="Winged helix-like DNA-binding domain superfamily/Winged helix DNA-binding domain"/>
    <property type="match status" value="1"/>
</dbReference>
<evidence type="ECO:0000313" key="7">
    <source>
        <dbReference type="Proteomes" id="UP000254925"/>
    </source>
</evidence>
<comment type="caution">
    <text evidence="6">The sequence shown here is derived from an EMBL/GenBank/DDBJ whole genome shotgun (WGS) entry which is preliminary data.</text>
</comment>
<gene>
    <name evidence="6" type="ORF">DES45_107102</name>
</gene>
<dbReference type="Pfam" id="PF03466">
    <property type="entry name" value="LysR_substrate"/>
    <property type="match status" value="1"/>
</dbReference>
<dbReference type="Pfam" id="PF00126">
    <property type="entry name" value="HTH_1"/>
    <property type="match status" value="1"/>
</dbReference>
<evidence type="ECO:0000259" key="5">
    <source>
        <dbReference type="PROSITE" id="PS50931"/>
    </source>
</evidence>
<dbReference type="AlphaFoldDB" id="A0A370HGZ3"/>
<evidence type="ECO:0000256" key="2">
    <source>
        <dbReference type="ARBA" id="ARBA00023015"/>
    </source>
</evidence>
<evidence type="ECO:0000256" key="1">
    <source>
        <dbReference type="ARBA" id="ARBA00009437"/>
    </source>
</evidence>
<dbReference type="CDD" id="cd08414">
    <property type="entry name" value="PBP2_LTTR_aromatics_like"/>
    <property type="match status" value="1"/>
</dbReference>
<dbReference type="GO" id="GO:0032993">
    <property type="term" value="C:protein-DNA complex"/>
    <property type="evidence" value="ECO:0007669"/>
    <property type="project" value="TreeGrafter"/>
</dbReference>
<evidence type="ECO:0000313" key="6">
    <source>
        <dbReference type="EMBL" id="RDI57185.1"/>
    </source>
</evidence>
<organism evidence="6 7">
    <name type="scientific">Microvirga subterranea</name>
    <dbReference type="NCBI Taxonomy" id="186651"/>
    <lineage>
        <taxon>Bacteria</taxon>
        <taxon>Pseudomonadati</taxon>
        <taxon>Pseudomonadota</taxon>
        <taxon>Alphaproteobacteria</taxon>
        <taxon>Hyphomicrobiales</taxon>
        <taxon>Methylobacteriaceae</taxon>
        <taxon>Microvirga</taxon>
    </lineage>
</organism>
<dbReference type="PANTHER" id="PTHR30346:SF17">
    <property type="entry name" value="LYSR FAMILY TRANSCRIPTIONAL REGULATOR"/>
    <property type="match status" value="1"/>
</dbReference>
<dbReference type="GO" id="GO:0003700">
    <property type="term" value="F:DNA-binding transcription factor activity"/>
    <property type="evidence" value="ECO:0007669"/>
    <property type="project" value="InterPro"/>
</dbReference>
<dbReference type="PROSITE" id="PS50931">
    <property type="entry name" value="HTH_LYSR"/>
    <property type="match status" value="1"/>
</dbReference>
<dbReference type="SUPFAM" id="SSF53850">
    <property type="entry name" value="Periplasmic binding protein-like II"/>
    <property type="match status" value="1"/>
</dbReference>
<keyword evidence="4" id="KW-0804">Transcription</keyword>
<name>A0A370HGZ3_9HYPH</name>
<dbReference type="PRINTS" id="PR00039">
    <property type="entry name" value="HTHLYSR"/>
</dbReference>
<dbReference type="RefSeq" id="WP_114771419.1">
    <property type="nucleotide sequence ID" value="NZ_QQBB01000007.1"/>
</dbReference>
<dbReference type="InterPro" id="IPR036388">
    <property type="entry name" value="WH-like_DNA-bd_sf"/>
</dbReference>
<dbReference type="FunFam" id="1.10.10.10:FF:000001">
    <property type="entry name" value="LysR family transcriptional regulator"/>
    <property type="match status" value="1"/>
</dbReference>
<dbReference type="Gene3D" id="3.40.190.10">
    <property type="entry name" value="Periplasmic binding protein-like II"/>
    <property type="match status" value="2"/>
</dbReference>
<dbReference type="GO" id="GO:0003677">
    <property type="term" value="F:DNA binding"/>
    <property type="evidence" value="ECO:0007669"/>
    <property type="project" value="UniProtKB-KW"/>
</dbReference>
<dbReference type="EMBL" id="QQBB01000007">
    <property type="protein sequence ID" value="RDI57185.1"/>
    <property type="molecule type" value="Genomic_DNA"/>
</dbReference>
<feature type="domain" description="HTH lysR-type" evidence="5">
    <location>
        <begin position="1"/>
        <end position="58"/>
    </location>
</feature>
<accession>A0A370HGZ3</accession>
<keyword evidence="3" id="KW-0238">DNA-binding</keyword>
<keyword evidence="2" id="KW-0805">Transcription regulation</keyword>
<reference evidence="6 7" key="1">
    <citation type="submission" date="2018-07" db="EMBL/GenBank/DDBJ databases">
        <title>Genomic Encyclopedia of Type Strains, Phase IV (KMG-IV): sequencing the most valuable type-strain genomes for metagenomic binning, comparative biology and taxonomic classification.</title>
        <authorList>
            <person name="Goeker M."/>
        </authorList>
    </citation>
    <scope>NUCLEOTIDE SEQUENCE [LARGE SCALE GENOMIC DNA]</scope>
    <source>
        <strain evidence="6 7">DSM 14364</strain>
    </source>
</reference>
<evidence type="ECO:0000256" key="4">
    <source>
        <dbReference type="ARBA" id="ARBA00023163"/>
    </source>
</evidence>
<dbReference type="InterPro" id="IPR036390">
    <property type="entry name" value="WH_DNA-bd_sf"/>
</dbReference>
<dbReference type="InterPro" id="IPR005119">
    <property type="entry name" value="LysR_subst-bd"/>
</dbReference>
<sequence length="307" mass="32867">MELRHLRYFVVLAEELHFARAAERLHIVQPALSMQIKALEQFLGTPLLRRTKRSVELTEPGRLFLEEARRTLEQAGRAAAVARQAGAGTLGRIEIGYSAHAAYSGLLSATIKAFHGRAPEVELALHELHPRVQLEWLLDRRLQVGFLTAVSPNLPEGLEAVRLGTLALKVALPADHPLADKDDIPAAALADEPFIVHASPSGDSSGGAPIRRILGFEPTVRHHAASSVMAVSLVAAGLGVALVPESIASVSVGGNVVYRSVIGAGRMIDIVLAYRRWESDPCTRRLLGVIGDCDGLGPPQSLVSSPS</sequence>
<dbReference type="Proteomes" id="UP000254925">
    <property type="component" value="Unassembled WGS sequence"/>
</dbReference>
<dbReference type="PANTHER" id="PTHR30346">
    <property type="entry name" value="TRANSCRIPTIONAL DUAL REGULATOR HCAR-RELATED"/>
    <property type="match status" value="1"/>
</dbReference>
<comment type="similarity">
    <text evidence="1">Belongs to the LysR transcriptional regulatory family.</text>
</comment>
<protein>
    <submittedName>
        <fullName evidence="6">LysR family transcriptional regulator</fullName>
    </submittedName>
</protein>
<dbReference type="OrthoDB" id="9811588at2"/>
<dbReference type="SUPFAM" id="SSF46785">
    <property type="entry name" value="Winged helix' DNA-binding domain"/>
    <property type="match status" value="1"/>
</dbReference>
<keyword evidence="7" id="KW-1185">Reference proteome</keyword>